<feature type="domain" description="Fe-containing alcohol dehydrogenase-like C-terminal" evidence="5">
    <location>
        <begin position="189"/>
        <end position="384"/>
    </location>
</feature>
<sequence length="385" mass="41757">MLTDYSLKMPKNIYAGSHALEQIATILPAGLKKVAIFTDKGILQANLLTIPQAVLEEAGLTYEIFADIPAEPDYHQAQAIVDQFKAADADFIMAIGGGSVMDVAKLASILTAGDYQVKDLLDNPLLAKKQVPVLMIPTTAGTGSEATPNSIVGVPEQELKIGIVNPEMIADYVILDGRLLKNLPQPIAAATGVDALCHAIECFTSTKRNPFSNTFALEAFDLIFNNITEACTNPEALAAKNKMLLGSFYAGVAITASGTTGIHALSYPLGGKYHIAHGVSNAILLMPVMRFNEPVIKDYFAQAYDRAVHDGRQHLSVDEKSQYILTQFEHIVTKLDIPTSLKTFNVPETDLEDLVAAGMQVKRLLVNNMREIKSEDARAIYKQVL</sequence>
<dbReference type="InterPro" id="IPR056798">
    <property type="entry name" value="ADH_Fe_C"/>
</dbReference>
<organism evidence="6 7">
    <name type="scientific">Streptococcus pantholopis</name>
    <dbReference type="NCBI Taxonomy" id="1811193"/>
    <lineage>
        <taxon>Bacteria</taxon>
        <taxon>Bacillati</taxon>
        <taxon>Bacillota</taxon>
        <taxon>Bacilli</taxon>
        <taxon>Lactobacillales</taxon>
        <taxon>Streptococcaceae</taxon>
        <taxon>Streptococcus</taxon>
    </lineage>
</organism>
<feature type="domain" description="Alcohol dehydrogenase iron-type/glycerol dehydrogenase GldA" evidence="4">
    <location>
        <begin position="10"/>
        <end position="176"/>
    </location>
</feature>
<evidence type="ECO:0000313" key="6">
    <source>
        <dbReference type="EMBL" id="AND79025.1"/>
    </source>
</evidence>
<dbReference type="EMBL" id="CP014699">
    <property type="protein sequence ID" value="AND79025.1"/>
    <property type="molecule type" value="Genomic_DNA"/>
</dbReference>
<proteinExistence type="inferred from homology"/>
<gene>
    <name evidence="6" type="ORF">A0O21_02800</name>
</gene>
<dbReference type="STRING" id="1811193.A0O21_02800"/>
<reference evidence="6 7" key="1">
    <citation type="journal article" date="2016" name="Int. J. Syst. Evol. Microbiol.">
        <title>Streptococcuspantholopis sp. nov., isolated from faeces of the Tibetan antelope (Pantholops hodgsonii).</title>
        <authorList>
            <person name="Bai X."/>
            <person name="Xiong Y."/>
            <person name="Lu S."/>
            <person name="Jin D."/>
            <person name="Lai X."/>
            <person name="Yang J."/>
            <person name="Niu L."/>
            <person name="Hu S."/>
            <person name="Meng X."/>
            <person name="Pu J."/>
            <person name="Ye C."/>
            <person name="Xu J."/>
        </authorList>
    </citation>
    <scope>NUCLEOTIDE SEQUENCE [LARGE SCALE GENOMIC DNA]</scope>
    <source>
        <strain evidence="6 7">TA 26</strain>
    </source>
</reference>
<reference evidence="7" key="2">
    <citation type="submission" date="2016-03" db="EMBL/GenBank/DDBJ databases">
        <title>Streptococcus antelopensis sp. nov., isolated from the feces of the Tibetan antelope (Pantholops hodgsonii) in Hoh Xil National Nature Reserve, Qinghai, China.</title>
        <authorList>
            <person name="Bai X."/>
        </authorList>
    </citation>
    <scope>NUCLEOTIDE SEQUENCE [LARGE SCALE GENOMIC DNA]</scope>
    <source>
        <strain evidence="7">TA 26</strain>
    </source>
</reference>
<dbReference type="InterPro" id="IPR018211">
    <property type="entry name" value="ADH_Fe_CS"/>
</dbReference>
<dbReference type="OrthoDB" id="9815791at2"/>
<dbReference type="Pfam" id="PF00465">
    <property type="entry name" value="Fe-ADH"/>
    <property type="match status" value="1"/>
</dbReference>
<dbReference type="AlphaFoldDB" id="A0A172Q6J8"/>
<name>A0A172Q6J8_9STRE</name>
<dbReference type="InterPro" id="IPR001670">
    <property type="entry name" value="ADH_Fe/GldA"/>
</dbReference>
<dbReference type="PANTHER" id="PTHR11496">
    <property type="entry name" value="ALCOHOL DEHYDROGENASE"/>
    <property type="match status" value="1"/>
</dbReference>
<dbReference type="SUPFAM" id="SSF56796">
    <property type="entry name" value="Dehydroquinate synthase-like"/>
    <property type="match status" value="1"/>
</dbReference>
<keyword evidence="7" id="KW-1185">Reference proteome</keyword>
<evidence type="ECO:0000256" key="3">
    <source>
        <dbReference type="ARBA" id="ARBA00023027"/>
    </source>
</evidence>
<dbReference type="Gene3D" id="3.40.50.1970">
    <property type="match status" value="1"/>
</dbReference>
<dbReference type="Gene3D" id="1.20.1090.10">
    <property type="entry name" value="Dehydroquinate synthase-like - alpha domain"/>
    <property type="match status" value="1"/>
</dbReference>
<dbReference type="PROSITE" id="PS00913">
    <property type="entry name" value="ADH_IRON_1"/>
    <property type="match status" value="1"/>
</dbReference>
<protein>
    <submittedName>
        <fullName evidence="6">Alcohol dehydrogenase</fullName>
    </submittedName>
</protein>
<dbReference type="InterPro" id="IPR039697">
    <property type="entry name" value="Alcohol_dehydrogenase_Fe"/>
</dbReference>
<dbReference type="RefSeq" id="WP_067060902.1">
    <property type="nucleotide sequence ID" value="NZ_CP014699.1"/>
</dbReference>
<keyword evidence="3" id="KW-0520">NAD</keyword>
<dbReference type="Pfam" id="PF25137">
    <property type="entry name" value="ADH_Fe_C"/>
    <property type="match status" value="1"/>
</dbReference>
<keyword evidence="2" id="KW-0560">Oxidoreductase</keyword>
<dbReference type="PANTHER" id="PTHR11496:SF102">
    <property type="entry name" value="ALCOHOL DEHYDROGENASE 4"/>
    <property type="match status" value="1"/>
</dbReference>
<dbReference type="FunFam" id="3.40.50.1970:FF:000003">
    <property type="entry name" value="Alcohol dehydrogenase, iron-containing"/>
    <property type="match status" value="1"/>
</dbReference>
<dbReference type="GO" id="GO:0004022">
    <property type="term" value="F:alcohol dehydrogenase (NAD+) activity"/>
    <property type="evidence" value="ECO:0007669"/>
    <property type="project" value="TreeGrafter"/>
</dbReference>
<evidence type="ECO:0000313" key="7">
    <source>
        <dbReference type="Proteomes" id="UP000077317"/>
    </source>
</evidence>
<dbReference type="GO" id="GO:0046872">
    <property type="term" value="F:metal ion binding"/>
    <property type="evidence" value="ECO:0007669"/>
    <property type="project" value="InterPro"/>
</dbReference>
<accession>A0A172Q6J8</accession>
<dbReference type="Proteomes" id="UP000077317">
    <property type="component" value="Chromosome"/>
</dbReference>
<dbReference type="KEGG" id="spat:A0O21_02800"/>
<evidence type="ECO:0000256" key="1">
    <source>
        <dbReference type="ARBA" id="ARBA00007358"/>
    </source>
</evidence>
<dbReference type="CDD" id="cd08551">
    <property type="entry name" value="Fe-ADH"/>
    <property type="match status" value="1"/>
</dbReference>
<evidence type="ECO:0000259" key="4">
    <source>
        <dbReference type="Pfam" id="PF00465"/>
    </source>
</evidence>
<evidence type="ECO:0000259" key="5">
    <source>
        <dbReference type="Pfam" id="PF25137"/>
    </source>
</evidence>
<comment type="similarity">
    <text evidence="1">Belongs to the iron-containing alcohol dehydrogenase family.</text>
</comment>
<evidence type="ECO:0000256" key="2">
    <source>
        <dbReference type="ARBA" id="ARBA00023002"/>
    </source>
</evidence>